<keyword evidence="1" id="KW-0663">Pyridoxal phosphate</keyword>
<dbReference type="Gene3D" id="3.20.20.10">
    <property type="entry name" value="Alanine racemase"/>
    <property type="match status" value="1"/>
</dbReference>
<dbReference type="GO" id="GO:0030170">
    <property type="term" value="F:pyridoxal phosphate binding"/>
    <property type="evidence" value="ECO:0007669"/>
    <property type="project" value="InterPro"/>
</dbReference>
<accession>A0A382F7I5</accession>
<dbReference type="AlphaFoldDB" id="A0A382F7I5"/>
<evidence type="ECO:0000259" key="2">
    <source>
        <dbReference type="Pfam" id="PF01168"/>
    </source>
</evidence>
<dbReference type="EMBL" id="UINC01048070">
    <property type="protein sequence ID" value="SVB58153.1"/>
    <property type="molecule type" value="Genomic_DNA"/>
</dbReference>
<dbReference type="SUPFAM" id="SSF51419">
    <property type="entry name" value="PLP-binding barrel"/>
    <property type="match status" value="1"/>
</dbReference>
<dbReference type="PROSITE" id="PS01211">
    <property type="entry name" value="UPF0001"/>
    <property type="match status" value="1"/>
</dbReference>
<sequence>MNISENLNNLYHSIGKYVKLVAVSKTKSNEEIMEAYEAGQKIFGENKVQELVSKYNSLPKDIEWHMVGHLQKNKVKYIASFIKLIHSVDNFKLLKEINRQAKKYNVTIDCLLQIKIAS</sequence>
<protein>
    <recommendedName>
        <fullName evidence="2">Alanine racemase N-terminal domain-containing protein</fullName>
    </recommendedName>
</protein>
<organism evidence="3">
    <name type="scientific">marine metagenome</name>
    <dbReference type="NCBI Taxonomy" id="408172"/>
    <lineage>
        <taxon>unclassified sequences</taxon>
        <taxon>metagenomes</taxon>
        <taxon>ecological metagenomes</taxon>
    </lineage>
</organism>
<reference evidence="3" key="1">
    <citation type="submission" date="2018-05" db="EMBL/GenBank/DDBJ databases">
        <authorList>
            <person name="Lanie J.A."/>
            <person name="Ng W.-L."/>
            <person name="Kazmierczak K.M."/>
            <person name="Andrzejewski T.M."/>
            <person name="Davidsen T.M."/>
            <person name="Wayne K.J."/>
            <person name="Tettelin H."/>
            <person name="Glass J.I."/>
            <person name="Rusch D."/>
            <person name="Podicherti R."/>
            <person name="Tsui H.-C.T."/>
            <person name="Winkler M.E."/>
        </authorList>
    </citation>
    <scope>NUCLEOTIDE SEQUENCE</scope>
</reference>
<dbReference type="InterPro" id="IPR001608">
    <property type="entry name" value="Ala_racemase_N"/>
</dbReference>
<dbReference type="InterPro" id="IPR011078">
    <property type="entry name" value="PyrdxlP_homeostasis"/>
</dbReference>
<feature type="non-terminal residue" evidence="3">
    <location>
        <position position="118"/>
    </location>
</feature>
<feature type="domain" description="Alanine racemase N-terminal" evidence="2">
    <location>
        <begin position="2"/>
        <end position="115"/>
    </location>
</feature>
<evidence type="ECO:0000256" key="1">
    <source>
        <dbReference type="ARBA" id="ARBA00022898"/>
    </source>
</evidence>
<name>A0A382F7I5_9ZZZZ</name>
<dbReference type="Pfam" id="PF01168">
    <property type="entry name" value="Ala_racemase_N"/>
    <property type="match status" value="1"/>
</dbReference>
<gene>
    <name evidence="3" type="ORF">METZ01_LOCUS211007</name>
</gene>
<dbReference type="PANTHER" id="PTHR10146">
    <property type="entry name" value="PROLINE SYNTHETASE CO-TRANSCRIBED BACTERIAL HOMOLOG PROTEIN"/>
    <property type="match status" value="1"/>
</dbReference>
<proteinExistence type="predicted"/>
<evidence type="ECO:0000313" key="3">
    <source>
        <dbReference type="EMBL" id="SVB58153.1"/>
    </source>
</evidence>
<dbReference type="PANTHER" id="PTHR10146:SF14">
    <property type="entry name" value="PYRIDOXAL PHOSPHATE HOMEOSTASIS PROTEIN"/>
    <property type="match status" value="1"/>
</dbReference>
<dbReference type="InterPro" id="IPR029066">
    <property type="entry name" value="PLP-binding_barrel"/>
</dbReference>